<accession>A0ABW4ETW8</accession>
<keyword evidence="5" id="KW-1185">Reference proteome</keyword>
<dbReference type="Pfam" id="PF11774">
    <property type="entry name" value="Lsr2"/>
    <property type="match status" value="1"/>
</dbReference>
<dbReference type="Pfam" id="PF23359">
    <property type="entry name" value="Lsr2_DNA-bd"/>
    <property type="match status" value="1"/>
</dbReference>
<dbReference type="InterPro" id="IPR055370">
    <property type="entry name" value="Lsr2_DNA-bd"/>
</dbReference>
<evidence type="ECO:0000259" key="2">
    <source>
        <dbReference type="Pfam" id="PF11774"/>
    </source>
</evidence>
<evidence type="ECO:0000259" key="3">
    <source>
        <dbReference type="Pfam" id="PF23359"/>
    </source>
</evidence>
<reference evidence="5" key="1">
    <citation type="journal article" date="2019" name="Int. J. Syst. Evol. Microbiol.">
        <title>The Global Catalogue of Microorganisms (GCM) 10K type strain sequencing project: providing services to taxonomists for standard genome sequencing and annotation.</title>
        <authorList>
            <consortium name="The Broad Institute Genomics Platform"/>
            <consortium name="The Broad Institute Genome Sequencing Center for Infectious Disease"/>
            <person name="Wu L."/>
            <person name="Ma J."/>
        </authorList>
    </citation>
    <scope>NUCLEOTIDE SEQUENCE [LARGE SCALE GENOMIC DNA]</scope>
    <source>
        <strain evidence="5">CCM 7043</strain>
    </source>
</reference>
<evidence type="ECO:0000313" key="4">
    <source>
        <dbReference type="EMBL" id="MFD1517795.1"/>
    </source>
</evidence>
<evidence type="ECO:0000256" key="1">
    <source>
        <dbReference type="ARBA" id="ARBA00023125"/>
    </source>
</evidence>
<name>A0ABW4ETW8_9PSEU</name>
<organism evidence="4 5">
    <name type="scientific">Pseudonocardia yunnanensis</name>
    <dbReference type="NCBI Taxonomy" id="58107"/>
    <lineage>
        <taxon>Bacteria</taxon>
        <taxon>Bacillati</taxon>
        <taxon>Actinomycetota</taxon>
        <taxon>Actinomycetes</taxon>
        <taxon>Pseudonocardiales</taxon>
        <taxon>Pseudonocardiaceae</taxon>
        <taxon>Pseudonocardia</taxon>
    </lineage>
</organism>
<dbReference type="InterPro" id="IPR036625">
    <property type="entry name" value="E3-bd_dom_sf"/>
</dbReference>
<evidence type="ECO:0000313" key="5">
    <source>
        <dbReference type="Proteomes" id="UP001597114"/>
    </source>
</evidence>
<feature type="domain" description="Lsr2 DNA-binding" evidence="3">
    <location>
        <begin position="87"/>
        <end position="120"/>
    </location>
</feature>
<dbReference type="InterPro" id="IPR024412">
    <property type="entry name" value="Lsr2_dim_dom"/>
</dbReference>
<dbReference type="RefSeq" id="WP_379658988.1">
    <property type="nucleotide sequence ID" value="NZ_BAAAUS010000026.1"/>
</dbReference>
<feature type="domain" description="Lsr2 dimerization" evidence="2">
    <location>
        <begin position="13"/>
        <end position="70"/>
    </location>
</feature>
<protein>
    <submittedName>
        <fullName evidence="4">Lsr2 family protein</fullName>
    </submittedName>
</protein>
<sequence>MALDGHDGWKCEMARVTEVRLVDDLDGGVADGSVAFALDGKSFEIDLSAKRAAELRSILAPYVGAARRAGGGTTVRRQRGTAAVSSRRGDTSAIREWAAAHGHQVSARGRISAAVIQAYESREKTAAAPVTVDAVEADVKPRRRSRKKVADPFEA</sequence>
<gene>
    <name evidence="4" type="ORF">ACFSJD_09865</name>
</gene>
<dbReference type="EMBL" id="JBHUCO010000011">
    <property type="protein sequence ID" value="MFD1517795.1"/>
    <property type="molecule type" value="Genomic_DNA"/>
</dbReference>
<proteinExistence type="predicted"/>
<dbReference type="Gene3D" id="3.30.60.230">
    <property type="entry name" value="Lsr2, dimerization domain"/>
    <property type="match status" value="1"/>
</dbReference>
<keyword evidence="1" id="KW-0238">DNA-binding</keyword>
<dbReference type="InterPro" id="IPR042261">
    <property type="entry name" value="Lsr2-like_dimerization"/>
</dbReference>
<dbReference type="Proteomes" id="UP001597114">
    <property type="component" value="Unassembled WGS sequence"/>
</dbReference>
<dbReference type="Gene3D" id="4.10.320.10">
    <property type="entry name" value="E3-binding domain"/>
    <property type="match status" value="1"/>
</dbReference>
<comment type="caution">
    <text evidence="4">The sequence shown here is derived from an EMBL/GenBank/DDBJ whole genome shotgun (WGS) entry which is preliminary data.</text>
</comment>